<dbReference type="EMBL" id="LM997413">
    <property type="protein sequence ID" value="CEA02104.1"/>
    <property type="molecule type" value="Genomic_DNA"/>
</dbReference>
<dbReference type="EMBL" id="LK391969">
    <property type="protein sequence ID" value="CEF25731.1"/>
    <property type="molecule type" value="Genomic_DNA"/>
</dbReference>
<dbReference type="PATRIC" id="fig|1461581.3.peg.632"/>
<dbReference type="OrthoDB" id="6987385at2"/>
<sequence length="71" mass="8105">MRHKQRFLISYILDNQPTSMEVECTGDHLTPEQARAHVEARHDSTASDQITDIQVTPILHPDSEPGHNYQP</sequence>
<dbReference type="RefSeq" id="WP_076939718.1">
    <property type="nucleotide sequence ID" value="NZ_LK391969.1"/>
</dbReference>
<accession>A0A078M741</accession>
<evidence type="ECO:0000256" key="1">
    <source>
        <dbReference type="SAM" id="MobiDB-lite"/>
    </source>
</evidence>
<dbReference type="AlphaFoldDB" id="A0A078M741"/>
<evidence type="ECO:0000313" key="2">
    <source>
        <dbReference type="EMBL" id="CEA02104.1"/>
    </source>
</evidence>
<name>A0A078M741_9PSED</name>
<gene>
    <name evidence="2" type="ORF">BN1049_00644</name>
</gene>
<reference evidence="2" key="1">
    <citation type="submission" date="2014-07" db="EMBL/GenBank/DDBJ databases">
        <authorList>
            <person name="Urmite Genomes Urmite Genomes"/>
        </authorList>
    </citation>
    <scope>NUCLEOTIDE SEQUENCE</scope>
    <source>
        <strain evidence="2">12M76_air</strain>
    </source>
</reference>
<protein>
    <submittedName>
        <fullName evidence="2">Uncharacterized protein</fullName>
    </submittedName>
</protein>
<proteinExistence type="predicted"/>
<feature type="region of interest" description="Disordered" evidence="1">
    <location>
        <begin position="38"/>
        <end position="71"/>
    </location>
</feature>
<organism evidence="2">
    <name type="scientific">Pseudomonas saudimassiliensis</name>
    <dbReference type="NCBI Taxonomy" id="1461581"/>
    <lineage>
        <taxon>Bacteria</taxon>
        <taxon>Pseudomonadati</taxon>
        <taxon>Pseudomonadota</taxon>
        <taxon>Gammaproteobacteria</taxon>
        <taxon>Pseudomonadales</taxon>
        <taxon>Pseudomonadaceae</taxon>
        <taxon>Pseudomonas</taxon>
    </lineage>
</organism>